<dbReference type="Gene3D" id="3.50.50.60">
    <property type="entry name" value="FAD/NAD(P)-binding domain"/>
    <property type="match status" value="1"/>
</dbReference>
<dbReference type="InterPro" id="IPR007518">
    <property type="entry name" value="MINDY"/>
</dbReference>
<evidence type="ECO:0000259" key="2">
    <source>
        <dbReference type="Pfam" id="PF04424"/>
    </source>
</evidence>
<protein>
    <recommendedName>
        <fullName evidence="2">MINDY deubiquitinase domain-containing protein</fullName>
    </recommendedName>
</protein>
<sequence>MAGTDNQENASVQASLEEVWYLKEISFRSTPHSAPRRFRVITQNFNGPCSFIAICNILILRGDIEIQPVERTSVSYEILAQLVGEYLLAASSGVDTSAALSIMPVTRKGMDLNPLFTGITSFRPAGEGGELKLFEHAGIQLMHGWLVDPSSPEHPVLLRVEDYDTAVNLIAEADHLSRGQLVTSEEYPSITTESNTPNAVLTPEEYQKVEDAILIRRFLDSTSSQLTYHGLFTLASSLEPGALVALFRNSHLSVLYKSTNPDDNALYTLVTDQVFMREPSVVWERLEDVDGGWSTFVDSDFVRSSPAGGDYAGETAESALAALEGDMGAMTLEERADHELARQLQSQENERAHELEAERQRETAEREQQERFAQMTREAKETREVQKKDRKTKKGEGGQSLGKHTYQDEILQETGGGEWFFVSHTDLRGILYTAAKTAGADIRTGCDVTAIDPMSRQVTLANGEIVTADIIVGADGPGGHGRETVAGHPDASTPAGITMYNATLPAKAVQEVDEIRGGPAETEVVQNAVYVWYGDGYCLYDYPMNPKGDHALHVYGPDDGQDGSWHDKPTVSLANLLGDVEPKLANFVQSASPAVRLRIRNYEELEDWIHEDSERMLIIGEAAHPFPPGSLQTFAMCLEDAAVLGKLFSHLKSEEQIPNFLWGFQDIRQERCKMAQEREVHRARLFTLKNGPEQEERDNVLRVLNNDEDADLGLYSLEEPRVLFAYDCEEQGEEWWQSWGLLRERSHQTRTKDGEVKVAMHVEVKAAHSS</sequence>
<feature type="domain" description="MINDY deubiquitinase" evidence="2">
    <location>
        <begin position="19"/>
        <end position="301"/>
    </location>
</feature>
<organism evidence="3 4">
    <name type="scientific">Hermanssonia centrifuga</name>
    <dbReference type="NCBI Taxonomy" id="98765"/>
    <lineage>
        <taxon>Eukaryota</taxon>
        <taxon>Fungi</taxon>
        <taxon>Dikarya</taxon>
        <taxon>Basidiomycota</taxon>
        <taxon>Agaricomycotina</taxon>
        <taxon>Agaricomycetes</taxon>
        <taxon>Polyporales</taxon>
        <taxon>Meruliaceae</taxon>
        <taxon>Hermanssonia</taxon>
    </lineage>
</organism>
<dbReference type="STRING" id="98765.A0A2R6RVI7"/>
<dbReference type="PANTHER" id="PTHR18063">
    <property type="entry name" value="NF-E2 INDUCIBLE PROTEIN"/>
    <property type="match status" value="1"/>
</dbReference>
<dbReference type="GO" id="GO:0071108">
    <property type="term" value="P:protein K48-linked deubiquitination"/>
    <property type="evidence" value="ECO:0007669"/>
    <property type="project" value="TreeGrafter"/>
</dbReference>
<dbReference type="PANTHER" id="PTHR18063:SF6">
    <property type="entry name" value="UBIQUITIN CARBOXYL-TERMINAL HYDROLASE"/>
    <property type="match status" value="1"/>
</dbReference>
<name>A0A2R6RVI7_9APHY</name>
<keyword evidence="4" id="KW-1185">Reference proteome</keyword>
<dbReference type="GO" id="GO:1990380">
    <property type="term" value="F:K48-linked deubiquitinase activity"/>
    <property type="evidence" value="ECO:0007669"/>
    <property type="project" value="InterPro"/>
</dbReference>
<dbReference type="AlphaFoldDB" id="A0A2R6RVI7"/>
<gene>
    <name evidence="3" type="ORF">PHLCEN_2v1920</name>
</gene>
<feature type="compositionally biased region" description="Basic and acidic residues" evidence="1">
    <location>
        <begin position="377"/>
        <end position="387"/>
    </location>
</feature>
<evidence type="ECO:0000256" key="1">
    <source>
        <dbReference type="SAM" id="MobiDB-lite"/>
    </source>
</evidence>
<dbReference type="GO" id="GO:0004843">
    <property type="term" value="F:cysteine-type deubiquitinase activity"/>
    <property type="evidence" value="ECO:0007669"/>
    <property type="project" value="InterPro"/>
</dbReference>
<evidence type="ECO:0000313" key="4">
    <source>
        <dbReference type="Proteomes" id="UP000186601"/>
    </source>
</evidence>
<dbReference type="Proteomes" id="UP000186601">
    <property type="component" value="Unassembled WGS sequence"/>
</dbReference>
<dbReference type="CDD" id="cd22265">
    <property type="entry name" value="UDM1_RNF168"/>
    <property type="match status" value="1"/>
</dbReference>
<dbReference type="EMBL" id="MLYV02000162">
    <property type="protein sequence ID" value="PSS34016.1"/>
    <property type="molecule type" value="Genomic_DNA"/>
</dbReference>
<proteinExistence type="predicted"/>
<evidence type="ECO:0000313" key="3">
    <source>
        <dbReference type="EMBL" id="PSS34016.1"/>
    </source>
</evidence>
<dbReference type="Pfam" id="PF04424">
    <property type="entry name" value="MINDY_DUB"/>
    <property type="match status" value="1"/>
</dbReference>
<dbReference type="InterPro" id="IPR033979">
    <property type="entry name" value="MINDY_domain"/>
</dbReference>
<reference evidence="3 4" key="1">
    <citation type="submission" date="2018-02" db="EMBL/GenBank/DDBJ databases">
        <title>Genome sequence of the basidiomycete white-rot fungus Phlebia centrifuga.</title>
        <authorList>
            <person name="Granchi Z."/>
            <person name="Peng M."/>
            <person name="de Vries R.P."/>
            <person name="Hilden K."/>
            <person name="Makela M.R."/>
            <person name="Grigoriev I."/>
            <person name="Riley R."/>
        </authorList>
    </citation>
    <scope>NUCLEOTIDE SEQUENCE [LARGE SCALE GENOMIC DNA]</scope>
    <source>
        <strain evidence="3 4">FBCC195</strain>
    </source>
</reference>
<dbReference type="InterPro" id="IPR036188">
    <property type="entry name" value="FAD/NAD-bd_sf"/>
</dbReference>
<comment type="caution">
    <text evidence="3">The sequence shown here is derived from an EMBL/GenBank/DDBJ whole genome shotgun (WGS) entry which is preliminary data.</text>
</comment>
<dbReference type="OrthoDB" id="10261212at2759"/>
<feature type="region of interest" description="Disordered" evidence="1">
    <location>
        <begin position="349"/>
        <end position="402"/>
    </location>
</feature>
<dbReference type="GO" id="GO:0071944">
    <property type="term" value="C:cell periphery"/>
    <property type="evidence" value="ECO:0007669"/>
    <property type="project" value="TreeGrafter"/>
</dbReference>
<feature type="compositionally biased region" description="Basic and acidic residues" evidence="1">
    <location>
        <begin position="349"/>
        <end position="370"/>
    </location>
</feature>
<dbReference type="GO" id="GO:0005829">
    <property type="term" value="C:cytosol"/>
    <property type="evidence" value="ECO:0007669"/>
    <property type="project" value="TreeGrafter"/>
</dbReference>
<accession>A0A2R6RVI7</accession>
<dbReference type="SUPFAM" id="SSF51905">
    <property type="entry name" value="FAD/NAD(P)-binding domain"/>
    <property type="match status" value="1"/>
</dbReference>
<dbReference type="GO" id="GO:0016807">
    <property type="term" value="F:cysteine-type carboxypeptidase activity"/>
    <property type="evidence" value="ECO:0007669"/>
    <property type="project" value="TreeGrafter"/>
</dbReference>